<dbReference type="Proteomes" id="UP001528411">
    <property type="component" value="Unassembled WGS sequence"/>
</dbReference>
<evidence type="ECO:0000256" key="6">
    <source>
        <dbReference type="ARBA" id="ARBA00022989"/>
    </source>
</evidence>
<comment type="caution">
    <text evidence="10">The sequence shown here is derived from an EMBL/GenBank/DDBJ whole genome shotgun (WGS) entry which is preliminary data.</text>
</comment>
<feature type="transmembrane region" description="Helical" evidence="9">
    <location>
        <begin position="68"/>
        <end position="92"/>
    </location>
</feature>
<dbReference type="EMBL" id="JAQOMS010000002">
    <property type="protein sequence ID" value="MDC2889573.1"/>
    <property type="molecule type" value="Genomic_DNA"/>
</dbReference>
<protein>
    <recommendedName>
        <fullName evidence="8">Rod shape-determining protein MreD</fullName>
    </recommendedName>
</protein>
<dbReference type="PIRSF" id="PIRSF018472">
    <property type="entry name" value="MreD_proteobac"/>
    <property type="match status" value="1"/>
</dbReference>
<comment type="function">
    <text evidence="8">Involved in formation of the rod shape of the cell. May also contribute to regulation of formation of penicillin-binding proteins.</text>
</comment>
<organism evidence="10 11">
    <name type="scientific">Psychrosphaera algicola</name>
    <dbReference type="NCBI Taxonomy" id="3023714"/>
    <lineage>
        <taxon>Bacteria</taxon>
        <taxon>Pseudomonadati</taxon>
        <taxon>Pseudomonadota</taxon>
        <taxon>Gammaproteobacteria</taxon>
        <taxon>Alteromonadales</taxon>
        <taxon>Pseudoalteromonadaceae</taxon>
        <taxon>Psychrosphaera</taxon>
    </lineage>
</organism>
<keyword evidence="7 8" id="KW-0472">Membrane</keyword>
<dbReference type="NCBIfam" id="TIGR03426">
    <property type="entry name" value="shape_MreD"/>
    <property type="match status" value="1"/>
</dbReference>
<feature type="transmembrane region" description="Helical" evidence="9">
    <location>
        <begin position="104"/>
        <end position="122"/>
    </location>
</feature>
<evidence type="ECO:0000256" key="2">
    <source>
        <dbReference type="ARBA" id="ARBA00007776"/>
    </source>
</evidence>
<dbReference type="Pfam" id="PF04093">
    <property type="entry name" value="MreD"/>
    <property type="match status" value="1"/>
</dbReference>
<evidence type="ECO:0000256" key="8">
    <source>
        <dbReference type="PIRNR" id="PIRNR018472"/>
    </source>
</evidence>
<keyword evidence="6 9" id="KW-1133">Transmembrane helix</keyword>
<dbReference type="PANTHER" id="PTHR37484">
    <property type="entry name" value="ROD SHAPE-DETERMINING PROTEIN MRED"/>
    <property type="match status" value="1"/>
</dbReference>
<keyword evidence="8" id="KW-0997">Cell inner membrane</keyword>
<dbReference type="PANTHER" id="PTHR37484:SF1">
    <property type="entry name" value="ROD SHAPE-DETERMINING PROTEIN MRED"/>
    <property type="match status" value="1"/>
</dbReference>
<evidence type="ECO:0000256" key="7">
    <source>
        <dbReference type="ARBA" id="ARBA00023136"/>
    </source>
</evidence>
<evidence type="ECO:0000256" key="5">
    <source>
        <dbReference type="ARBA" id="ARBA00022960"/>
    </source>
</evidence>
<evidence type="ECO:0000256" key="4">
    <source>
        <dbReference type="ARBA" id="ARBA00022692"/>
    </source>
</evidence>
<name>A0ABT5FFC9_9GAMM</name>
<proteinExistence type="inferred from homology"/>
<keyword evidence="3 8" id="KW-1003">Cell membrane</keyword>
<reference evidence="10 11" key="1">
    <citation type="submission" date="2023-01" db="EMBL/GenBank/DDBJ databases">
        <title>Psychrosphaera sp. nov., isolated from marine algae.</title>
        <authorList>
            <person name="Bayburt H."/>
            <person name="Choi B.J."/>
            <person name="Kim J.M."/>
            <person name="Choi D.G."/>
            <person name="Jeon C.O."/>
        </authorList>
    </citation>
    <scope>NUCLEOTIDE SEQUENCE [LARGE SCALE GENOMIC DNA]</scope>
    <source>
        <strain evidence="10 11">G1-22</strain>
    </source>
</reference>
<evidence type="ECO:0000313" key="11">
    <source>
        <dbReference type="Proteomes" id="UP001528411"/>
    </source>
</evidence>
<dbReference type="InterPro" id="IPR007227">
    <property type="entry name" value="Cell_shape_determining_MreD"/>
</dbReference>
<sequence length="162" mass="18888">MTRVFRSAWWYISLSILAAIILSIMPLPLAIKSFRPDWLALVLLYWTIALPHRVNIGTALGCWFLLDILLGTVLGVHALALSVVVFVTASNFQKLRNFSVWQQAILIGVFLVLYHIIIFWLNRFLLDVHLSAEQMYPVITSSLFWLWLFPVLRGYRRKFRVR</sequence>
<feature type="transmembrane region" description="Helical" evidence="9">
    <location>
        <begin position="134"/>
        <end position="152"/>
    </location>
</feature>
<keyword evidence="11" id="KW-1185">Reference proteome</keyword>
<evidence type="ECO:0000256" key="3">
    <source>
        <dbReference type="ARBA" id="ARBA00022475"/>
    </source>
</evidence>
<evidence type="ECO:0000256" key="9">
    <source>
        <dbReference type="SAM" id="Phobius"/>
    </source>
</evidence>
<keyword evidence="5 8" id="KW-0133">Cell shape</keyword>
<evidence type="ECO:0000256" key="1">
    <source>
        <dbReference type="ARBA" id="ARBA00004651"/>
    </source>
</evidence>
<gene>
    <name evidence="10" type="primary">mreD</name>
    <name evidence="10" type="ORF">PN838_13325</name>
</gene>
<comment type="similarity">
    <text evidence="2 8">Belongs to the MreD family.</text>
</comment>
<feature type="transmembrane region" description="Helical" evidence="9">
    <location>
        <begin position="12"/>
        <end position="31"/>
    </location>
</feature>
<dbReference type="InterPro" id="IPR026034">
    <property type="entry name" value="MreD_proteobac"/>
</dbReference>
<keyword evidence="4 9" id="KW-0812">Transmembrane</keyword>
<accession>A0ABT5FFC9</accession>
<comment type="subcellular location">
    <subcellularLocation>
        <location evidence="8">Cell inner membrane</location>
    </subcellularLocation>
    <subcellularLocation>
        <location evidence="1">Cell membrane</location>
        <topology evidence="1">Multi-pass membrane protein</topology>
    </subcellularLocation>
</comment>
<dbReference type="RefSeq" id="WP_272180979.1">
    <property type="nucleotide sequence ID" value="NZ_JAQOMS010000002.1"/>
</dbReference>
<evidence type="ECO:0000313" key="10">
    <source>
        <dbReference type="EMBL" id="MDC2889573.1"/>
    </source>
</evidence>